<evidence type="ECO:0000313" key="2">
    <source>
        <dbReference type="Proteomes" id="UP000825935"/>
    </source>
</evidence>
<keyword evidence="2" id="KW-1185">Reference proteome</keyword>
<organism evidence="1 2">
    <name type="scientific">Ceratopteris richardii</name>
    <name type="common">Triangle waterfern</name>
    <dbReference type="NCBI Taxonomy" id="49495"/>
    <lineage>
        <taxon>Eukaryota</taxon>
        <taxon>Viridiplantae</taxon>
        <taxon>Streptophyta</taxon>
        <taxon>Embryophyta</taxon>
        <taxon>Tracheophyta</taxon>
        <taxon>Polypodiopsida</taxon>
        <taxon>Polypodiidae</taxon>
        <taxon>Polypodiales</taxon>
        <taxon>Pteridineae</taxon>
        <taxon>Pteridaceae</taxon>
        <taxon>Parkerioideae</taxon>
        <taxon>Ceratopteris</taxon>
    </lineage>
</organism>
<evidence type="ECO:0000313" key="1">
    <source>
        <dbReference type="EMBL" id="KAH7433540.1"/>
    </source>
</evidence>
<comment type="caution">
    <text evidence="1">The sequence shown here is derived from an EMBL/GenBank/DDBJ whole genome shotgun (WGS) entry which is preliminary data.</text>
</comment>
<sequence length="99" mass="11490">MPVVDSNQRDDRIFHTFKVLCAETSGKEEKNRGVFSSASKTNDVSTLMIGLLPENLGMTYAMRNFCITMPWKLVYRYLTFCELQAVAEIMQHLHKYYES</sequence>
<reference evidence="1" key="1">
    <citation type="submission" date="2021-08" db="EMBL/GenBank/DDBJ databases">
        <title>WGS assembly of Ceratopteris richardii.</title>
        <authorList>
            <person name="Marchant D.B."/>
            <person name="Chen G."/>
            <person name="Jenkins J."/>
            <person name="Shu S."/>
            <person name="Leebens-Mack J."/>
            <person name="Grimwood J."/>
            <person name="Schmutz J."/>
            <person name="Soltis P."/>
            <person name="Soltis D."/>
            <person name="Chen Z.-H."/>
        </authorList>
    </citation>
    <scope>NUCLEOTIDE SEQUENCE</scope>
    <source>
        <strain evidence="1">Whitten #5841</strain>
        <tissue evidence="1">Leaf</tissue>
    </source>
</reference>
<dbReference type="AlphaFoldDB" id="A0A8T2UGA8"/>
<accession>A0A8T2UGA8</accession>
<proteinExistence type="predicted"/>
<gene>
    <name evidence="1" type="ORF">KP509_07G074300</name>
</gene>
<protein>
    <submittedName>
        <fullName evidence="1">Uncharacterized protein</fullName>
    </submittedName>
</protein>
<name>A0A8T2UGA8_CERRI</name>
<dbReference type="Proteomes" id="UP000825935">
    <property type="component" value="Chromosome 7"/>
</dbReference>
<dbReference type="EMBL" id="CM035412">
    <property type="protein sequence ID" value="KAH7433540.1"/>
    <property type="molecule type" value="Genomic_DNA"/>
</dbReference>